<evidence type="ECO:0000256" key="1">
    <source>
        <dbReference type="SAM" id="Phobius"/>
    </source>
</evidence>
<evidence type="ECO:0000313" key="3">
    <source>
        <dbReference type="Proteomes" id="UP001233999"/>
    </source>
</evidence>
<organism evidence="2 3">
    <name type="scientific">Diploptera punctata</name>
    <name type="common">Pacific beetle cockroach</name>
    <dbReference type="NCBI Taxonomy" id="6984"/>
    <lineage>
        <taxon>Eukaryota</taxon>
        <taxon>Metazoa</taxon>
        <taxon>Ecdysozoa</taxon>
        <taxon>Arthropoda</taxon>
        <taxon>Hexapoda</taxon>
        <taxon>Insecta</taxon>
        <taxon>Pterygota</taxon>
        <taxon>Neoptera</taxon>
        <taxon>Polyneoptera</taxon>
        <taxon>Dictyoptera</taxon>
        <taxon>Blattodea</taxon>
        <taxon>Blaberoidea</taxon>
        <taxon>Blaberidae</taxon>
        <taxon>Diplopterinae</taxon>
        <taxon>Diploptera</taxon>
    </lineage>
</organism>
<keyword evidence="1" id="KW-0472">Membrane</keyword>
<feature type="non-terminal residue" evidence="2">
    <location>
        <position position="93"/>
    </location>
</feature>
<keyword evidence="3" id="KW-1185">Reference proteome</keyword>
<keyword evidence="1" id="KW-0812">Transmembrane</keyword>
<dbReference type="AlphaFoldDB" id="A0AAD7ZDN6"/>
<dbReference type="EMBL" id="JASPKZ010008866">
    <property type="protein sequence ID" value="KAJ9578649.1"/>
    <property type="molecule type" value="Genomic_DNA"/>
</dbReference>
<comment type="caution">
    <text evidence="2">The sequence shown here is derived from an EMBL/GenBank/DDBJ whole genome shotgun (WGS) entry which is preliminary data.</text>
</comment>
<gene>
    <name evidence="2" type="ORF">L9F63_005139</name>
</gene>
<dbReference type="Proteomes" id="UP001233999">
    <property type="component" value="Unassembled WGS sequence"/>
</dbReference>
<proteinExistence type="predicted"/>
<name>A0AAD7ZDN6_DIPPU</name>
<feature type="transmembrane region" description="Helical" evidence="1">
    <location>
        <begin position="12"/>
        <end position="30"/>
    </location>
</feature>
<reference evidence="2" key="2">
    <citation type="submission" date="2023-05" db="EMBL/GenBank/DDBJ databases">
        <authorList>
            <person name="Fouks B."/>
        </authorList>
    </citation>
    <scope>NUCLEOTIDE SEQUENCE</scope>
    <source>
        <strain evidence="2">Stay&amp;Tobe</strain>
        <tissue evidence="2">Testes</tissue>
    </source>
</reference>
<accession>A0AAD7ZDN6</accession>
<protein>
    <submittedName>
        <fullName evidence="2">Uncharacterized protein</fullName>
    </submittedName>
</protein>
<sequence length="93" mass="10986">IMGRRTRNSEEMSISALMSRFFCPILQYSALGQVFHCNLDKFFNDFNLSSSILIFLIVMSSILKRIDAYYYAHVERPAFRQNYYGWMDGHNLN</sequence>
<keyword evidence="1" id="KW-1133">Transmembrane helix</keyword>
<reference evidence="2" key="1">
    <citation type="journal article" date="2023" name="IScience">
        <title>Live-bearing cockroach genome reveals convergent evolutionary mechanisms linked to viviparity in insects and beyond.</title>
        <authorList>
            <person name="Fouks B."/>
            <person name="Harrison M.C."/>
            <person name="Mikhailova A.A."/>
            <person name="Marchal E."/>
            <person name="English S."/>
            <person name="Carruthers M."/>
            <person name="Jennings E.C."/>
            <person name="Chiamaka E.L."/>
            <person name="Frigard R.A."/>
            <person name="Pippel M."/>
            <person name="Attardo G.M."/>
            <person name="Benoit J.B."/>
            <person name="Bornberg-Bauer E."/>
            <person name="Tobe S.S."/>
        </authorList>
    </citation>
    <scope>NUCLEOTIDE SEQUENCE</scope>
    <source>
        <strain evidence="2">Stay&amp;Tobe</strain>
    </source>
</reference>
<feature type="non-terminal residue" evidence="2">
    <location>
        <position position="1"/>
    </location>
</feature>
<evidence type="ECO:0000313" key="2">
    <source>
        <dbReference type="EMBL" id="KAJ9578649.1"/>
    </source>
</evidence>
<feature type="transmembrane region" description="Helical" evidence="1">
    <location>
        <begin position="42"/>
        <end position="63"/>
    </location>
</feature>